<organism evidence="3 4">
    <name type="scientific">Dendrobium nobile</name>
    <name type="common">Orchid</name>
    <dbReference type="NCBI Taxonomy" id="94219"/>
    <lineage>
        <taxon>Eukaryota</taxon>
        <taxon>Viridiplantae</taxon>
        <taxon>Streptophyta</taxon>
        <taxon>Embryophyta</taxon>
        <taxon>Tracheophyta</taxon>
        <taxon>Spermatophyta</taxon>
        <taxon>Magnoliopsida</taxon>
        <taxon>Liliopsida</taxon>
        <taxon>Asparagales</taxon>
        <taxon>Orchidaceae</taxon>
        <taxon>Epidendroideae</taxon>
        <taxon>Malaxideae</taxon>
        <taxon>Dendrobiinae</taxon>
        <taxon>Dendrobium</taxon>
    </lineage>
</organism>
<feature type="domain" description="Peptidase A1" evidence="2">
    <location>
        <begin position="1"/>
        <end position="253"/>
    </location>
</feature>
<evidence type="ECO:0000259" key="2">
    <source>
        <dbReference type="PROSITE" id="PS51767"/>
    </source>
</evidence>
<name>A0A8T3AJ08_DENNO</name>
<reference evidence="3" key="1">
    <citation type="journal article" date="2022" name="Front. Genet.">
        <title>Chromosome-Scale Assembly of the Dendrobium nobile Genome Provides Insights Into the Molecular Mechanism of the Biosynthesis of the Medicinal Active Ingredient of Dendrobium.</title>
        <authorList>
            <person name="Xu Q."/>
            <person name="Niu S.-C."/>
            <person name="Li K.-L."/>
            <person name="Zheng P.-J."/>
            <person name="Zhang X.-J."/>
            <person name="Jia Y."/>
            <person name="Liu Y."/>
            <person name="Niu Y.-X."/>
            <person name="Yu L.-H."/>
            <person name="Chen D.-F."/>
            <person name="Zhang G.-Q."/>
        </authorList>
    </citation>
    <scope>NUCLEOTIDE SEQUENCE</scope>
    <source>
        <tissue evidence="3">Leaf</tissue>
    </source>
</reference>
<keyword evidence="4" id="KW-1185">Reference proteome</keyword>
<accession>A0A8T3AJ08</accession>
<dbReference type="Gene3D" id="2.40.70.10">
    <property type="entry name" value="Acid Proteases"/>
    <property type="match status" value="2"/>
</dbReference>
<dbReference type="OrthoDB" id="2747330at2759"/>
<sequence>MTDSFTLHLKDGSSIHPTLAIGCSKYYSSKEPNSQSITHGMLGLGKGRISILSQLHEQGHFSNIFGHCLSSNSGGELTKSGFLFIGEDFNYPRCLTWVPMSSDVSHYSLRTAEVMYGDHEQSLLGGNQAFAIDSGTTDTYFVDSLYQQLLTKIAEMPLQKVVGDDDCWKDTRPFRFITDLRNHFSSLYLKSGNGQALEIPPENYLNIMEDGDACLAILNGSAHDLNNFNLIGAISMQNVLVVYDNEQQKIGWAPVTGCTQPLNCLPYTEHIETLPNYGNFANKKFHNHLLLLILLLLETINEILLI</sequence>
<comment type="similarity">
    <text evidence="1">Belongs to the peptidase A1 family.</text>
</comment>
<dbReference type="Pfam" id="PF14541">
    <property type="entry name" value="TAXi_C"/>
    <property type="match status" value="1"/>
</dbReference>
<evidence type="ECO:0000313" key="4">
    <source>
        <dbReference type="Proteomes" id="UP000829196"/>
    </source>
</evidence>
<dbReference type="SUPFAM" id="SSF50630">
    <property type="entry name" value="Acid proteases"/>
    <property type="match status" value="1"/>
</dbReference>
<evidence type="ECO:0000313" key="3">
    <source>
        <dbReference type="EMBL" id="KAI0496108.1"/>
    </source>
</evidence>
<gene>
    <name evidence="3" type="ORF">KFK09_022415</name>
</gene>
<dbReference type="GO" id="GO:0004190">
    <property type="term" value="F:aspartic-type endopeptidase activity"/>
    <property type="evidence" value="ECO:0007669"/>
    <property type="project" value="InterPro"/>
</dbReference>
<dbReference type="PROSITE" id="PS51767">
    <property type="entry name" value="PEPTIDASE_A1"/>
    <property type="match status" value="1"/>
</dbReference>
<comment type="caution">
    <text evidence="3">The sequence shown here is derived from an EMBL/GenBank/DDBJ whole genome shotgun (WGS) entry which is preliminary data.</text>
</comment>
<proteinExistence type="inferred from homology"/>
<dbReference type="InterPro" id="IPR033121">
    <property type="entry name" value="PEPTIDASE_A1"/>
</dbReference>
<protein>
    <recommendedName>
        <fullName evidence="2">Peptidase A1 domain-containing protein</fullName>
    </recommendedName>
</protein>
<dbReference type="InterPro" id="IPR021109">
    <property type="entry name" value="Peptidase_aspartic_dom_sf"/>
</dbReference>
<dbReference type="Proteomes" id="UP000829196">
    <property type="component" value="Unassembled WGS sequence"/>
</dbReference>
<evidence type="ECO:0000256" key="1">
    <source>
        <dbReference type="ARBA" id="ARBA00007447"/>
    </source>
</evidence>
<dbReference type="PANTHER" id="PTHR13683:SF800">
    <property type="entry name" value="EUKARYOTIC ASPARTYL PROTEASE FAMILY PROTEIN"/>
    <property type="match status" value="1"/>
</dbReference>
<dbReference type="InterPro" id="IPR001461">
    <property type="entry name" value="Aspartic_peptidase_A1"/>
</dbReference>
<dbReference type="EMBL" id="JAGYWB010000016">
    <property type="protein sequence ID" value="KAI0496108.1"/>
    <property type="molecule type" value="Genomic_DNA"/>
</dbReference>
<dbReference type="GO" id="GO:0006508">
    <property type="term" value="P:proteolysis"/>
    <property type="evidence" value="ECO:0007669"/>
    <property type="project" value="InterPro"/>
</dbReference>
<dbReference type="InterPro" id="IPR032799">
    <property type="entry name" value="TAXi_C"/>
</dbReference>
<dbReference type="InterPro" id="IPR032861">
    <property type="entry name" value="TAXi_N"/>
</dbReference>
<dbReference type="Pfam" id="PF14543">
    <property type="entry name" value="TAXi_N"/>
    <property type="match status" value="1"/>
</dbReference>
<dbReference type="AlphaFoldDB" id="A0A8T3AJ08"/>
<dbReference type="SMR" id="A0A8T3AJ08"/>
<dbReference type="PANTHER" id="PTHR13683">
    <property type="entry name" value="ASPARTYL PROTEASES"/>
    <property type="match status" value="1"/>
</dbReference>